<dbReference type="Gene3D" id="3.90.950.10">
    <property type="match status" value="1"/>
</dbReference>
<dbReference type="SUPFAM" id="SSF52972">
    <property type="entry name" value="ITPase-like"/>
    <property type="match status" value="1"/>
</dbReference>
<keyword evidence="5 6" id="KW-0546">Nucleotide metabolism</keyword>
<feature type="site" description="Important for substrate specificity" evidence="6">
    <location>
        <position position="161"/>
    </location>
</feature>
<dbReference type="PANTHER" id="PTHR43213">
    <property type="entry name" value="BIFUNCTIONAL DTTP/UTP PYROPHOSPHATASE/METHYLTRANSFERASE PROTEIN-RELATED"/>
    <property type="match status" value="1"/>
</dbReference>
<dbReference type="PIRSF" id="PIRSF006305">
    <property type="entry name" value="Maf"/>
    <property type="match status" value="1"/>
</dbReference>
<organism evidence="7">
    <name type="scientific">Caldicellulosiruptor owensensis</name>
    <dbReference type="NCBI Taxonomy" id="55205"/>
    <lineage>
        <taxon>Bacteria</taxon>
        <taxon>Bacillati</taxon>
        <taxon>Bacillota</taxon>
        <taxon>Bacillota incertae sedis</taxon>
        <taxon>Caldicellulosiruptorales</taxon>
        <taxon>Caldicellulosiruptoraceae</taxon>
        <taxon>Caldicellulosiruptor</taxon>
    </lineage>
</organism>
<dbReference type="FunFam" id="3.90.950.10:FF:000005">
    <property type="entry name" value="7-methyl-GTP pyrophosphatase"/>
    <property type="match status" value="1"/>
</dbReference>
<evidence type="ECO:0000256" key="2">
    <source>
        <dbReference type="ARBA" id="ARBA00004496"/>
    </source>
</evidence>
<keyword evidence="4 6" id="KW-0378">Hydrolase</keyword>
<dbReference type="AlphaFoldDB" id="A0A7C5Z3N2"/>
<dbReference type="InterPro" id="IPR003697">
    <property type="entry name" value="Maf-like"/>
</dbReference>
<evidence type="ECO:0000256" key="1">
    <source>
        <dbReference type="ARBA" id="ARBA00001968"/>
    </source>
</evidence>
<dbReference type="GO" id="GO:0005737">
    <property type="term" value="C:cytoplasm"/>
    <property type="evidence" value="ECO:0007669"/>
    <property type="project" value="UniProtKB-SubCell"/>
</dbReference>
<reference evidence="7" key="1">
    <citation type="journal article" date="2020" name="mSystems">
        <title>Genome- and Community-Level Interaction Insights into Carbon Utilization and Element Cycling Functions of Hydrothermarchaeota in Hydrothermal Sediment.</title>
        <authorList>
            <person name="Zhou Z."/>
            <person name="Liu Y."/>
            <person name="Xu W."/>
            <person name="Pan J."/>
            <person name="Luo Z.H."/>
            <person name="Li M."/>
        </authorList>
    </citation>
    <scope>NUCLEOTIDE SEQUENCE [LARGE SCALE GENOMIC DNA]</scope>
    <source>
        <strain evidence="7">SpSt-102</strain>
    </source>
</reference>
<feature type="site" description="Important for substrate specificity" evidence="6">
    <location>
        <position position="77"/>
    </location>
</feature>
<feature type="site" description="Important for substrate specificity" evidence="6">
    <location>
        <position position="15"/>
    </location>
</feature>
<dbReference type="PANTHER" id="PTHR43213:SF5">
    <property type="entry name" value="BIFUNCTIONAL DTTP_UTP PYROPHOSPHATASE_METHYLTRANSFERASE PROTEIN-RELATED"/>
    <property type="match status" value="1"/>
</dbReference>
<comment type="catalytic activity">
    <reaction evidence="6">
        <text>dTTP + H2O = dTMP + diphosphate + H(+)</text>
        <dbReference type="Rhea" id="RHEA:28534"/>
        <dbReference type="ChEBI" id="CHEBI:15377"/>
        <dbReference type="ChEBI" id="CHEBI:15378"/>
        <dbReference type="ChEBI" id="CHEBI:33019"/>
        <dbReference type="ChEBI" id="CHEBI:37568"/>
        <dbReference type="ChEBI" id="CHEBI:63528"/>
        <dbReference type="EC" id="3.6.1.9"/>
    </reaction>
</comment>
<comment type="catalytic activity">
    <reaction evidence="6">
        <text>UTP + H2O = UMP + diphosphate + H(+)</text>
        <dbReference type="Rhea" id="RHEA:29395"/>
        <dbReference type="ChEBI" id="CHEBI:15377"/>
        <dbReference type="ChEBI" id="CHEBI:15378"/>
        <dbReference type="ChEBI" id="CHEBI:33019"/>
        <dbReference type="ChEBI" id="CHEBI:46398"/>
        <dbReference type="ChEBI" id="CHEBI:57865"/>
        <dbReference type="EC" id="3.6.1.9"/>
    </reaction>
</comment>
<comment type="similarity">
    <text evidence="6">Belongs to the Maf family. YhdE subfamily.</text>
</comment>
<comment type="caution">
    <text evidence="6">Lacks conserved residue(s) required for the propagation of feature annotation.</text>
</comment>
<evidence type="ECO:0000256" key="5">
    <source>
        <dbReference type="ARBA" id="ARBA00023080"/>
    </source>
</evidence>
<comment type="function">
    <text evidence="6">Nucleoside triphosphate pyrophosphatase that hydrolyzes dTTP and UTP. May have a dual role in cell division arrest and in preventing the incorporation of modified nucleotides into cellular nucleic acids.</text>
</comment>
<dbReference type="GO" id="GO:0047429">
    <property type="term" value="F:nucleoside triphosphate diphosphatase activity"/>
    <property type="evidence" value="ECO:0007669"/>
    <property type="project" value="UniProtKB-EC"/>
</dbReference>
<dbReference type="Pfam" id="PF02545">
    <property type="entry name" value="Maf"/>
    <property type="match status" value="1"/>
</dbReference>
<dbReference type="GO" id="GO:0009117">
    <property type="term" value="P:nucleotide metabolic process"/>
    <property type="evidence" value="ECO:0007669"/>
    <property type="project" value="UniProtKB-KW"/>
</dbReference>
<dbReference type="CDD" id="cd00555">
    <property type="entry name" value="Maf"/>
    <property type="match status" value="1"/>
</dbReference>
<evidence type="ECO:0000256" key="3">
    <source>
        <dbReference type="ARBA" id="ARBA00022490"/>
    </source>
</evidence>
<evidence type="ECO:0000313" key="7">
    <source>
        <dbReference type="EMBL" id="HHS01475.1"/>
    </source>
</evidence>
<keyword evidence="3 6" id="KW-0963">Cytoplasm</keyword>
<proteinExistence type="inferred from homology"/>
<dbReference type="EMBL" id="DRUZ01000037">
    <property type="protein sequence ID" value="HHS01475.1"/>
    <property type="molecule type" value="Genomic_DNA"/>
</dbReference>
<accession>A0A7C5Z3N2</accession>
<comment type="caution">
    <text evidence="7">The sequence shown here is derived from an EMBL/GenBank/DDBJ whole genome shotgun (WGS) entry which is preliminary data.</text>
</comment>
<dbReference type="InterPro" id="IPR029001">
    <property type="entry name" value="ITPase-like_fam"/>
</dbReference>
<dbReference type="EC" id="3.6.1.9" evidence="6"/>
<evidence type="ECO:0000256" key="4">
    <source>
        <dbReference type="ARBA" id="ARBA00022801"/>
    </source>
</evidence>
<protein>
    <recommendedName>
        <fullName evidence="6">dTTP/UTP pyrophosphatase</fullName>
        <shortName evidence="6">dTTPase/UTPase</shortName>
        <ecNumber evidence="6">3.6.1.9</ecNumber>
    </recommendedName>
    <alternativeName>
        <fullName evidence="6">Nucleoside triphosphate pyrophosphatase</fullName>
    </alternativeName>
    <alternativeName>
        <fullName evidence="6">Nucleotide pyrophosphatase</fullName>
        <shortName evidence="6">Nucleotide PPase</shortName>
    </alternativeName>
</protein>
<comment type="subcellular location">
    <subcellularLocation>
        <location evidence="2 6">Cytoplasm</location>
    </subcellularLocation>
</comment>
<name>A0A7C5Z3N2_9FIRM</name>
<comment type="cofactor">
    <cofactor evidence="1 6">
        <name>a divalent metal cation</name>
        <dbReference type="ChEBI" id="CHEBI:60240"/>
    </cofactor>
</comment>
<gene>
    <name evidence="7" type="ORF">ENL71_02930</name>
</gene>
<dbReference type="HAMAP" id="MF_00528">
    <property type="entry name" value="Maf"/>
    <property type="match status" value="1"/>
</dbReference>
<sequence length="202" mass="22915">MIKLRRVILASSSPRRIELLKQFGIKFEIIPSNVDESINQSLSVEENVIQLAKKKAQEVFNKLGEDSKQSLVIAADTVVYVEGIILGKPSNEDEAFWMLRKISGKWHTVYTGVCVIDGPSERILVEYEKSNVYIKQMSDEDILRYISTKEPFDKAGAYAIQGFGSLIVERIEGCFYNVVGLPLYRLNIMLQKLGYDLMKGEL</sequence>
<dbReference type="NCBIfam" id="TIGR00172">
    <property type="entry name" value="maf"/>
    <property type="match status" value="1"/>
</dbReference>
<evidence type="ECO:0000256" key="6">
    <source>
        <dbReference type="HAMAP-Rule" id="MF_00528"/>
    </source>
</evidence>
<feature type="active site" description="Proton acceptor" evidence="6">
    <location>
        <position position="76"/>
    </location>
</feature>